<name>A0AAX3U1T3_9VIBR</name>
<evidence type="ECO:0000259" key="15">
    <source>
        <dbReference type="Pfam" id="PF00294"/>
    </source>
</evidence>
<dbReference type="Gene3D" id="3.40.1190.20">
    <property type="match status" value="1"/>
</dbReference>
<dbReference type="CDD" id="cd01166">
    <property type="entry name" value="KdgK"/>
    <property type="match status" value="1"/>
</dbReference>
<keyword evidence="6" id="KW-0119">Carbohydrate metabolism</keyword>
<dbReference type="GO" id="GO:0042840">
    <property type="term" value="P:D-glucuronate catabolic process"/>
    <property type="evidence" value="ECO:0007669"/>
    <property type="project" value="TreeGrafter"/>
</dbReference>
<dbReference type="GO" id="GO:0008673">
    <property type="term" value="F:2-dehydro-3-deoxygluconokinase activity"/>
    <property type="evidence" value="ECO:0007669"/>
    <property type="project" value="UniProtKB-EC"/>
</dbReference>
<evidence type="ECO:0000256" key="13">
    <source>
        <dbReference type="ARBA" id="ARBA00075711"/>
    </source>
</evidence>
<dbReference type="FunFam" id="3.40.1190.20:FF:000011">
    <property type="entry name" value="2-dehydro-3-deoxygluconokinase, putative"/>
    <property type="match status" value="1"/>
</dbReference>
<dbReference type="EMBL" id="CP118709">
    <property type="protein sequence ID" value="WGK81381.1"/>
    <property type="molecule type" value="Genomic_DNA"/>
</dbReference>
<dbReference type="Pfam" id="PF00294">
    <property type="entry name" value="PfkB"/>
    <property type="match status" value="1"/>
</dbReference>
<evidence type="ECO:0000313" key="16">
    <source>
        <dbReference type="EMBL" id="WGK81381.1"/>
    </source>
</evidence>
<evidence type="ECO:0000313" key="17">
    <source>
        <dbReference type="Proteomes" id="UP001239257"/>
    </source>
</evidence>
<dbReference type="RefSeq" id="WP_301064591.1">
    <property type="nucleotide sequence ID" value="NZ_CP118709.1"/>
</dbReference>
<comment type="pathway">
    <text evidence="7">Carbohydrate acid metabolism; 2-dehydro-3-deoxy-D-gluconate degradation; D-glyceraldehyde 3-phosphate and pyruvate from 2-dehydro-3-deoxy-D-gluconate: step 1/2.</text>
</comment>
<evidence type="ECO:0000256" key="14">
    <source>
        <dbReference type="ARBA" id="ARBA00080545"/>
    </source>
</evidence>
<dbReference type="GO" id="GO:0006974">
    <property type="term" value="P:DNA damage response"/>
    <property type="evidence" value="ECO:0007669"/>
    <property type="project" value="TreeGrafter"/>
</dbReference>
<sequence length="317" mass="34898">MKRIALIGECMIELNGSLFGDMHQSYGGDSLNTAVYMSRTLSESVEVNYVTALGNDAVSEGILERWQQEGVSTSMVLRDDSRQPGLYMIQLDEKGERSFLYWRDQSAARYLIQHQGFSKVASLLNQMDVVYLSGISLAILPPKDRFVLLDLLATLSAQGMQIAFDSNYRPALWGSIEEAQQCYKTLFSITDIALVTDDDEAALWGDQNAEETLARLHRLGVKQAVVKMGAKGNYFEDFVTNTRTFVAANKVKSVVDTTSAGDSFNAGYLAGVLCGHSPVKCSEQGHLLASQVIQHEGAIIAKSAMASIKFDHSLHYD</sequence>
<evidence type="ECO:0000256" key="6">
    <source>
        <dbReference type="ARBA" id="ARBA00023277"/>
    </source>
</evidence>
<comment type="similarity">
    <text evidence="1">Belongs to the carbohydrate kinase PfkB family.</text>
</comment>
<feature type="domain" description="Carbohydrate kinase PfkB" evidence="15">
    <location>
        <begin position="1"/>
        <end position="301"/>
    </location>
</feature>
<reference evidence="16" key="1">
    <citation type="submission" date="2022-02" db="EMBL/GenBank/DDBJ databases">
        <title>Emergence and expansion in Europe of a Vibrio aestuarianus clonal complex pathogenic for oysters.</title>
        <authorList>
            <person name="Mesnil A."/>
            <person name="Travers M.-A."/>
        </authorList>
    </citation>
    <scope>NUCLEOTIDE SEQUENCE</scope>
    <source>
        <strain evidence="16">U29</strain>
    </source>
</reference>
<proteinExistence type="inferred from homology"/>
<dbReference type="PANTHER" id="PTHR43085:SF15">
    <property type="entry name" value="2-DEHYDRO-3-DEOXYGLUCONOKINASE"/>
    <property type="match status" value="1"/>
</dbReference>
<organism evidence="16 17">
    <name type="scientific">Vibrio aestuarianus</name>
    <dbReference type="NCBI Taxonomy" id="28171"/>
    <lineage>
        <taxon>Bacteria</taxon>
        <taxon>Pseudomonadati</taxon>
        <taxon>Pseudomonadota</taxon>
        <taxon>Gammaproteobacteria</taxon>
        <taxon>Vibrionales</taxon>
        <taxon>Vibrionaceae</taxon>
        <taxon>Vibrio</taxon>
    </lineage>
</organism>
<evidence type="ECO:0000256" key="10">
    <source>
        <dbReference type="ARBA" id="ARBA00054997"/>
    </source>
</evidence>
<keyword evidence="3" id="KW-0547">Nucleotide-binding</keyword>
<comment type="function">
    <text evidence="10">Catalyzes the phosphorylation of 2-keto-3-deoxygluconate (KDG) to produce 2-keto-3-deoxy-6-phosphogluconate (KDPG).</text>
</comment>
<dbReference type="InterPro" id="IPR002173">
    <property type="entry name" value="Carboh/pur_kinase_PfkB_CS"/>
</dbReference>
<dbReference type="AlphaFoldDB" id="A0AAX3U1T3"/>
<dbReference type="EC" id="2.7.1.45" evidence="11"/>
<protein>
    <recommendedName>
        <fullName evidence="12">2-dehydro-3-deoxygluconokinase</fullName>
        <ecNumber evidence="11">2.7.1.45</ecNumber>
    </recommendedName>
    <alternativeName>
        <fullName evidence="13">2-keto-3-deoxygluconokinase</fullName>
    </alternativeName>
    <alternativeName>
        <fullName evidence="14">3-deoxy-2-oxo-D-gluconate kinase</fullName>
    </alternativeName>
    <alternativeName>
        <fullName evidence="8">KDG kinase</fullName>
    </alternativeName>
</protein>
<dbReference type="SUPFAM" id="SSF53613">
    <property type="entry name" value="Ribokinase-like"/>
    <property type="match status" value="1"/>
</dbReference>
<evidence type="ECO:0000256" key="5">
    <source>
        <dbReference type="ARBA" id="ARBA00022840"/>
    </source>
</evidence>
<evidence type="ECO:0000256" key="4">
    <source>
        <dbReference type="ARBA" id="ARBA00022777"/>
    </source>
</evidence>
<gene>
    <name evidence="16" type="ORF">PYE51_12195</name>
</gene>
<dbReference type="Proteomes" id="UP001239257">
    <property type="component" value="Chromosome 1"/>
</dbReference>
<dbReference type="InterPro" id="IPR011611">
    <property type="entry name" value="PfkB_dom"/>
</dbReference>
<dbReference type="GO" id="GO:0005524">
    <property type="term" value="F:ATP binding"/>
    <property type="evidence" value="ECO:0007669"/>
    <property type="project" value="UniProtKB-KW"/>
</dbReference>
<keyword evidence="4 16" id="KW-0418">Kinase</keyword>
<comment type="catalytic activity">
    <reaction evidence="9">
        <text>2-dehydro-3-deoxy-D-gluconate + ATP = 2-dehydro-3-deoxy-6-phospho-D-gluconate + ADP + H(+)</text>
        <dbReference type="Rhea" id="RHEA:14797"/>
        <dbReference type="ChEBI" id="CHEBI:15378"/>
        <dbReference type="ChEBI" id="CHEBI:30616"/>
        <dbReference type="ChEBI" id="CHEBI:57569"/>
        <dbReference type="ChEBI" id="CHEBI:57990"/>
        <dbReference type="ChEBI" id="CHEBI:456216"/>
        <dbReference type="EC" id="2.7.1.45"/>
    </reaction>
</comment>
<evidence type="ECO:0000256" key="9">
    <source>
        <dbReference type="ARBA" id="ARBA00050729"/>
    </source>
</evidence>
<evidence type="ECO:0000256" key="1">
    <source>
        <dbReference type="ARBA" id="ARBA00010688"/>
    </source>
</evidence>
<dbReference type="PROSITE" id="PS00584">
    <property type="entry name" value="PFKB_KINASES_2"/>
    <property type="match status" value="1"/>
</dbReference>
<evidence type="ECO:0000256" key="11">
    <source>
        <dbReference type="ARBA" id="ARBA00066369"/>
    </source>
</evidence>
<evidence type="ECO:0000256" key="3">
    <source>
        <dbReference type="ARBA" id="ARBA00022741"/>
    </source>
</evidence>
<evidence type="ECO:0000256" key="8">
    <source>
        <dbReference type="ARBA" id="ARBA00044254"/>
    </source>
</evidence>
<dbReference type="InterPro" id="IPR050306">
    <property type="entry name" value="PfkB_Carbo_kinase"/>
</dbReference>
<evidence type="ECO:0000256" key="12">
    <source>
        <dbReference type="ARBA" id="ARBA00067931"/>
    </source>
</evidence>
<keyword evidence="2" id="KW-0808">Transferase</keyword>
<dbReference type="GO" id="GO:0005829">
    <property type="term" value="C:cytosol"/>
    <property type="evidence" value="ECO:0007669"/>
    <property type="project" value="TreeGrafter"/>
</dbReference>
<dbReference type="GO" id="GO:0019698">
    <property type="term" value="P:D-galacturonate catabolic process"/>
    <property type="evidence" value="ECO:0007669"/>
    <property type="project" value="TreeGrafter"/>
</dbReference>
<evidence type="ECO:0000256" key="7">
    <source>
        <dbReference type="ARBA" id="ARBA00043951"/>
    </source>
</evidence>
<accession>A0AAX3U1T3</accession>
<dbReference type="PANTHER" id="PTHR43085">
    <property type="entry name" value="HEXOKINASE FAMILY MEMBER"/>
    <property type="match status" value="1"/>
</dbReference>
<keyword evidence="5" id="KW-0067">ATP-binding</keyword>
<evidence type="ECO:0000256" key="2">
    <source>
        <dbReference type="ARBA" id="ARBA00022679"/>
    </source>
</evidence>
<dbReference type="InterPro" id="IPR029056">
    <property type="entry name" value="Ribokinase-like"/>
</dbReference>